<keyword evidence="6" id="KW-1185">Reference proteome</keyword>
<dbReference type="PANTHER" id="PTHR33589">
    <property type="entry name" value="OS11G0524900 PROTEIN"/>
    <property type="match status" value="1"/>
</dbReference>
<organism evidence="5 6">
    <name type="scientific">Haematococcus lacustris</name>
    <name type="common">Green alga</name>
    <name type="synonym">Haematococcus pluvialis</name>
    <dbReference type="NCBI Taxonomy" id="44745"/>
    <lineage>
        <taxon>Eukaryota</taxon>
        <taxon>Viridiplantae</taxon>
        <taxon>Chlorophyta</taxon>
        <taxon>core chlorophytes</taxon>
        <taxon>Chlorophyceae</taxon>
        <taxon>CS clade</taxon>
        <taxon>Chlamydomonadales</taxon>
        <taxon>Haematococcaceae</taxon>
        <taxon>Haematococcus</taxon>
    </lineage>
</organism>
<dbReference type="InterPro" id="IPR017441">
    <property type="entry name" value="Protein_kinase_ATP_BS"/>
</dbReference>
<feature type="compositionally biased region" description="Basic residues" evidence="3">
    <location>
        <begin position="189"/>
        <end position="198"/>
    </location>
</feature>
<name>A0A699YR20_HAELA</name>
<accession>A0A699YR20</accession>
<gene>
    <name evidence="5" type="ORF">HaLaN_05481</name>
</gene>
<dbReference type="Pfam" id="PF07714">
    <property type="entry name" value="PK_Tyr_Ser-Thr"/>
    <property type="match status" value="1"/>
</dbReference>
<keyword evidence="1" id="KW-0430">Lectin</keyword>
<reference evidence="5 6" key="1">
    <citation type="submission" date="2020-02" db="EMBL/GenBank/DDBJ databases">
        <title>Draft genome sequence of Haematococcus lacustris strain NIES-144.</title>
        <authorList>
            <person name="Morimoto D."/>
            <person name="Nakagawa S."/>
            <person name="Yoshida T."/>
            <person name="Sawayama S."/>
        </authorList>
    </citation>
    <scope>NUCLEOTIDE SEQUENCE [LARGE SCALE GENOMIC DNA]</scope>
    <source>
        <strain evidence="5 6">NIES-144</strain>
    </source>
</reference>
<keyword evidence="2" id="KW-0547">Nucleotide-binding</keyword>
<protein>
    <recommendedName>
        <fullName evidence="4">Protein kinase domain-containing protein</fullName>
    </recommendedName>
</protein>
<dbReference type="InterPro" id="IPR011009">
    <property type="entry name" value="Kinase-like_dom_sf"/>
</dbReference>
<dbReference type="PROSITE" id="PS00107">
    <property type="entry name" value="PROTEIN_KINASE_ATP"/>
    <property type="match status" value="1"/>
</dbReference>
<feature type="non-terminal residue" evidence="5">
    <location>
        <position position="198"/>
    </location>
</feature>
<feature type="binding site" evidence="2">
    <location>
        <position position="77"/>
    </location>
    <ligand>
        <name>ATP</name>
        <dbReference type="ChEBI" id="CHEBI:30616"/>
    </ligand>
</feature>
<dbReference type="PROSITE" id="PS50011">
    <property type="entry name" value="PROTEIN_KINASE_DOM"/>
    <property type="match status" value="1"/>
</dbReference>
<dbReference type="GO" id="GO:0030246">
    <property type="term" value="F:carbohydrate binding"/>
    <property type="evidence" value="ECO:0007669"/>
    <property type="project" value="UniProtKB-KW"/>
</dbReference>
<evidence type="ECO:0000313" key="5">
    <source>
        <dbReference type="EMBL" id="GFH10208.1"/>
    </source>
</evidence>
<dbReference type="EMBL" id="BLLF01000296">
    <property type="protein sequence ID" value="GFH10208.1"/>
    <property type="molecule type" value="Genomic_DNA"/>
</dbReference>
<proteinExistence type="predicted"/>
<keyword evidence="2" id="KW-0067">ATP-binding</keyword>
<dbReference type="Gene3D" id="3.30.200.20">
    <property type="entry name" value="Phosphorylase Kinase, domain 1"/>
    <property type="match status" value="1"/>
</dbReference>
<dbReference type="InterPro" id="IPR052321">
    <property type="entry name" value="PolyBind_ProtTraffic"/>
</dbReference>
<evidence type="ECO:0000313" key="6">
    <source>
        <dbReference type="Proteomes" id="UP000485058"/>
    </source>
</evidence>
<feature type="non-terminal residue" evidence="5">
    <location>
        <position position="1"/>
    </location>
</feature>
<evidence type="ECO:0000256" key="3">
    <source>
        <dbReference type="SAM" id="MobiDB-lite"/>
    </source>
</evidence>
<dbReference type="InterPro" id="IPR001245">
    <property type="entry name" value="Ser-Thr/Tyr_kinase_cat_dom"/>
</dbReference>
<dbReference type="GO" id="GO:0005524">
    <property type="term" value="F:ATP binding"/>
    <property type="evidence" value="ECO:0007669"/>
    <property type="project" value="UniProtKB-UniRule"/>
</dbReference>
<comment type="caution">
    <text evidence="5">The sequence shown here is derived from an EMBL/GenBank/DDBJ whole genome shotgun (WGS) entry which is preliminary data.</text>
</comment>
<feature type="region of interest" description="Disordered" evidence="3">
    <location>
        <begin position="176"/>
        <end position="198"/>
    </location>
</feature>
<feature type="domain" description="Protein kinase" evidence="4">
    <location>
        <begin position="50"/>
        <end position="198"/>
    </location>
</feature>
<dbReference type="AlphaFoldDB" id="A0A699YR20"/>
<dbReference type="SUPFAM" id="SSF56112">
    <property type="entry name" value="Protein kinase-like (PK-like)"/>
    <property type="match status" value="1"/>
</dbReference>
<dbReference type="GO" id="GO:0004672">
    <property type="term" value="F:protein kinase activity"/>
    <property type="evidence" value="ECO:0007669"/>
    <property type="project" value="InterPro"/>
</dbReference>
<sequence>MVMKTNACMLGNDVQARRPPATQRLFTESVPTMTGWNGHHVHIDGNTGVMRLPGVIGQGSFGVVYKGTWKGLTVAVKTLVFTSLPSMPISKQQQRAMTEAAICRALQHPNIVATYAYELQVSPGCQCRASVADLNPSAVLLAHAGLAAGCCAACGPHQCSGAGCCVHAGAPRSREHTPHLHPALCPSRPSRRSRAADS</sequence>
<evidence type="ECO:0000256" key="2">
    <source>
        <dbReference type="PROSITE-ProRule" id="PRU10141"/>
    </source>
</evidence>
<dbReference type="Proteomes" id="UP000485058">
    <property type="component" value="Unassembled WGS sequence"/>
</dbReference>
<dbReference type="PANTHER" id="PTHR33589:SF3">
    <property type="entry name" value="ZYMOGEN GRANULE MEMBRANE PROTEIN 16-LIKE"/>
    <property type="match status" value="1"/>
</dbReference>
<evidence type="ECO:0000259" key="4">
    <source>
        <dbReference type="PROSITE" id="PS50011"/>
    </source>
</evidence>
<dbReference type="InterPro" id="IPR000719">
    <property type="entry name" value="Prot_kinase_dom"/>
</dbReference>
<evidence type="ECO:0000256" key="1">
    <source>
        <dbReference type="ARBA" id="ARBA00022734"/>
    </source>
</evidence>